<dbReference type="InterPro" id="IPR002611">
    <property type="entry name" value="IstB_ATP-bd"/>
</dbReference>
<dbReference type="Gene3D" id="3.40.50.300">
    <property type="entry name" value="P-loop containing nucleotide triphosphate hydrolases"/>
    <property type="match status" value="1"/>
</dbReference>
<sequence>MNATRNIHDGADIAARIACSLEKLIEQAPDDGEVAVPAARTSLVRPAHGWDSRYVEEAELSGERWHDFFRDAKTQVAGGGIVAFLGNRGTGKTRMAAEIARAGFWPTDKGEWNGNMVVTGKTALYRRAMDIFLDLRDCAKKGSARSEKDVLDSLAHAGLLVIDEFQERGESEWENRILCNLLDKRYATRRPTVLIANHTVAEMTAALSPSVRDRMREGGKAFVFDWGSWRRR</sequence>
<evidence type="ECO:0000313" key="2">
    <source>
        <dbReference type="EMBL" id="MBK1815070.1"/>
    </source>
</evidence>
<reference evidence="2" key="1">
    <citation type="submission" date="2021-01" db="EMBL/GenBank/DDBJ databases">
        <title>Modified the classification status of verrucomicrobia.</title>
        <authorList>
            <person name="Feng X."/>
        </authorList>
    </citation>
    <scope>NUCLEOTIDE SEQUENCE</scope>
    <source>
        <strain evidence="2">JCM 18052</strain>
    </source>
</reference>
<dbReference type="EMBL" id="JAENIK010000005">
    <property type="protein sequence ID" value="MBK1815070.1"/>
    <property type="molecule type" value="Genomic_DNA"/>
</dbReference>
<feature type="domain" description="IstB-like ATP-binding" evidence="1">
    <location>
        <begin position="82"/>
        <end position="207"/>
    </location>
</feature>
<dbReference type="RefSeq" id="WP_200350040.1">
    <property type="nucleotide sequence ID" value="NZ_BAABHZ010000005.1"/>
</dbReference>
<organism evidence="2 3">
    <name type="scientific">Luteolibacter yonseiensis</name>
    <dbReference type="NCBI Taxonomy" id="1144680"/>
    <lineage>
        <taxon>Bacteria</taxon>
        <taxon>Pseudomonadati</taxon>
        <taxon>Verrucomicrobiota</taxon>
        <taxon>Verrucomicrobiia</taxon>
        <taxon>Verrucomicrobiales</taxon>
        <taxon>Verrucomicrobiaceae</taxon>
        <taxon>Luteolibacter</taxon>
    </lineage>
</organism>
<proteinExistence type="predicted"/>
<dbReference type="Pfam" id="PF01695">
    <property type="entry name" value="IstB_IS21"/>
    <property type="match status" value="1"/>
</dbReference>
<name>A0A934R405_9BACT</name>
<accession>A0A934R405</accession>
<evidence type="ECO:0000313" key="3">
    <source>
        <dbReference type="Proteomes" id="UP000600139"/>
    </source>
</evidence>
<protein>
    <submittedName>
        <fullName evidence="2">ATP-binding protein</fullName>
    </submittedName>
</protein>
<dbReference type="PANTHER" id="PTHR30050:SF4">
    <property type="entry name" value="ATP-BINDING PROTEIN RV3427C IN INSERTION SEQUENCE-RELATED"/>
    <property type="match status" value="1"/>
</dbReference>
<dbReference type="AlphaFoldDB" id="A0A934R405"/>
<comment type="caution">
    <text evidence="2">The sequence shown here is derived from an EMBL/GenBank/DDBJ whole genome shotgun (WGS) entry which is preliminary data.</text>
</comment>
<dbReference type="PANTHER" id="PTHR30050">
    <property type="entry name" value="CHROMOSOMAL REPLICATION INITIATOR PROTEIN DNAA"/>
    <property type="match status" value="1"/>
</dbReference>
<dbReference type="Proteomes" id="UP000600139">
    <property type="component" value="Unassembled WGS sequence"/>
</dbReference>
<keyword evidence="2" id="KW-0547">Nucleotide-binding</keyword>
<dbReference type="GO" id="GO:0005524">
    <property type="term" value="F:ATP binding"/>
    <property type="evidence" value="ECO:0007669"/>
    <property type="project" value="UniProtKB-KW"/>
</dbReference>
<dbReference type="SUPFAM" id="SSF52540">
    <property type="entry name" value="P-loop containing nucleoside triphosphate hydrolases"/>
    <property type="match status" value="1"/>
</dbReference>
<dbReference type="GO" id="GO:0006260">
    <property type="term" value="P:DNA replication"/>
    <property type="evidence" value="ECO:0007669"/>
    <property type="project" value="TreeGrafter"/>
</dbReference>
<evidence type="ECO:0000259" key="1">
    <source>
        <dbReference type="Pfam" id="PF01695"/>
    </source>
</evidence>
<gene>
    <name evidence="2" type="ORF">JIN84_05575</name>
</gene>
<keyword evidence="3" id="KW-1185">Reference proteome</keyword>
<keyword evidence="2" id="KW-0067">ATP-binding</keyword>
<dbReference type="InterPro" id="IPR027417">
    <property type="entry name" value="P-loop_NTPase"/>
</dbReference>